<dbReference type="EMBL" id="UFSZ01000001">
    <property type="protein sequence ID" value="SUV17473.1"/>
    <property type="molecule type" value="Genomic_DNA"/>
</dbReference>
<evidence type="ECO:0000313" key="4">
    <source>
        <dbReference type="Proteomes" id="UP000255295"/>
    </source>
</evidence>
<name>A0A2S0JZZ8_LYSSH</name>
<dbReference type="GeneID" id="48276680"/>
<evidence type="ECO:0000313" key="3">
    <source>
        <dbReference type="Proteomes" id="UP000238825"/>
    </source>
</evidence>
<evidence type="ECO:0000313" key="2">
    <source>
        <dbReference type="EMBL" id="SUV17473.1"/>
    </source>
</evidence>
<protein>
    <submittedName>
        <fullName evidence="1">Uncharacterized protein</fullName>
    </submittedName>
</protein>
<dbReference type="Proteomes" id="UP000255295">
    <property type="component" value="Unassembled WGS sequence"/>
</dbReference>
<dbReference type="Proteomes" id="UP000238825">
    <property type="component" value="Chromosome"/>
</dbReference>
<sequence length="77" mass="8878">MKNTNKCSVSIKEDDLLLQHEISMAESINESKERYRKIVQAGIAQWVKDFKDGLIKVSTVDDLKKLIELDIDLQKDD</sequence>
<accession>A0A2S0JZZ8</accession>
<dbReference type="RefSeq" id="WP_024364717.1">
    <property type="nucleotide sequence ID" value="NZ_BJNS01000045.1"/>
</dbReference>
<reference evidence="2 4" key="2">
    <citation type="submission" date="2018-06" db="EMBL/GenBank/DDBJ databases">
        <authorList>
            <consortium name="Pathogen Informatics"/>
            <person name="Doyle S."/>
        </authorList>
    </citation>
    <scope>NUCLEOTIDE SEQUENCE [LARGE SCALE GENOMIC DNA]</scope>
    <source>
        <strain evidence="2 4">NCTC10338</strain>
    </source>
</reference>
<dbReference type="AlphaFoldDB" id="A0A2S0JZZ8"/>
<reference evidence="1 3" key="1">
    <citation type="submission" date="2017-03" db="EMBL/GenBank/DDBJ databases">
        <title>The whole genome sequencing and assembly of Lysinibacillus sphaericus DSM 28T strain.</title>
        <authorList>
            <person name="Lee Y.-J."/>
            <person name="Yi H."/>
            <person name="Bahn Y.-S."/>
            <person name="Kim J.F."/>
            <person name="Lee D.-W."/>
        </authorList>
    </citation>
    <scope>NUCLEOTIDE SEQUENCE [LARGE SCALE GENOMIC DNA]</scope>
    <source>
        <strain evidence="1 3">DSM 28</strain>
    </source>
</reference>
<gene>
    <name evidence="1" type="ORF">LS41612_10755</name>
    <name evidence="2" type="ORF">NCTC10338_02576</name>
</gene>
<proteinExistence type="predicted"/>
<organism evidence="1 3">
    <name type="scientific">Lysinibacillus sphaericus</name>
    <name type="common">Bacillus sphaericus</name>
    <dbReference type="NCBI Taxonomy" id="1421"/>
    <lineage>
        <taxon>Bacteria</taxon>
        <taxon>Bacillati</taxon>
        <taxon>Bacillota</taxon>
        <taxon>Bacilli</taxon>
        <taxon>Bacillales</taxon>
        <taxon>Bacillaceae</taxon>
        <taxon>Lysinibacillus</taxon>
    </lineage>
</organism>
<evidence type="ECO:0000313" key="1">
    <source>
        <dbReference type="EMBL" id="AVK96712.1"/>
    </source>
</evidence>
<dbReference type="EMBL" id="CP019980">
    <property type="protein sequence ID" value="AVK96712.1"/>
    <property type="molecule type" value="Genomic_DNA"/>
</dbReference>